<name>A0AAV9RZ29_9TELE</name>
<evidence type="ECO:0000313" key="1">
    <source>
        <dbReference type="EMBL" id="KAK5614292.1"/>
    </source>
</evidence>
<protein>
    <submittedName>
        <fullName evidence="1">Uncharacterized protein</fullName>
    </submittedName>
</protein>
<accession>A0AAV9RZ29</accession>
<keyword evidence="2" id="KW-1185">Reference proteome</keyword>
<sequence length="78" mass="8659">MIELLTKTQTAAGWYIKGHQLSLATHSTDFDTLTLTTRGQLAERITALAFNTSGVILSQKINLLWPFEKNTSPQLPQS</sequence>
<dbReference type="EMBL" id="JAHHUM010001166">
    <property type="protein sequence ID" value="KAK5614292.1"/>
    <property type="molecule type" value="Genomic_DNA"/>
</dbReference>
<comment type="caution">
    <text evidence="1">The sequence shown here is derived from an EMBL/GenBank/DDBJ whole genome shotgun (WGS) entry which is preliminary data.</text>
</comment>
<evidence type="ECO:0000313" key="2">
    <source>
        <dbReference type="Proteomes" id="UP001311232"/>
    </source>
</evidence>
<dbReference type="AlphaFoldDB" id="A0AAV9RZ29"/>
<organism evidence="1 2">
    <name type="scientific">Crenichthys baileyi</name>
    <name type="common">White River springfish</name>
    <dbReference type="NCBI Taxonomy" id="28760"/>
    <lineage>
        <taxon>Eukaryota</taxon>
        <taxon>Metazoa</taxon>
        <taxon>Chordata</taxon>
        <taxon>Craniata</taxon>
        <taxon>Vertebrata</taxon>
        <taxon>Euteleostomi</taxon>
        <taxon>Actinopterygii</taxon>
        <taxon>Neopterygii</taxon>
        <taxon>Teleostei</taxon>
        <taxon>Neoteleostei</taxon>
        <taxon>Acanthomorphata</taxon>
        <taxon>Ovalentaria</taxon>
        <taxon>Atherinomorphae</taxon>
        <taxon>Cyprinodontiformes</taxon>
        <taxon>Goodeidae</taxon>
        <taxon>Crenichthys</taxon>
    </lineage>
</organism>
<dbReference type="Proteomes" id="UP001311232">
    <property type="component" value="Unassembled WGS sequence"/>
</dbReference>
<gene>
    <name evidence="1" type="ORF">CRENBAI_004263</name>
</gene>
<proteinExistence type="predicted"/>
<reference evidence="1 2" key="1">
    <citation type="submission" date="2021-06" db="EMBL/GenBank/DDBJ databases">
        <authorList>
            <person name="Palmer J.M."/>
        </authorList>
    </citation>
    <scope>NUCLEOTIDE SEQUENCE [LARGE SCALE GENOMIC DNA]</scope>
    <source>
        <strain evidence="1 2">MEX-2019</strain>
        <tissue evidence="1">Muscle</tissue>
    </source>
</reference>